<dbReference type="InterPro" id="IPR009506">
    <property type="entry name" value="YjiS-like"/>
</dbReference>
<proteinExistence type="predicted"/>
<sequence>MIAALEAMDDRLLRDIGLYRGDIRNVVNGLDDRELRMTPVARSADNGCPCRSAFSEAAW</sequence>
<reference evidence="2" key="1">
    <citation type="journal article" date="2013" name="Genome Announc.">
        <title>Draft Genome Sequence of Loktanella cinnabarina LL-001T, Isolated from Deep-Sea Floor Sediment.</title>
        <authorList>
            <person name="Nishi S."/>
            <person name="Tsubouchi T."/>
            <person name="Takaki Y."/>
            <person name="Koyanagi R."/>
            <person name="Satoh N."/>
            <person name="Maruyama T."/>
            <person name="Hatada Y."/>
        </authorList>
    </citation>
    <scope>NUCLEOTIDE SEQUENCE [LARGE SCALE GENOMIC DNA]</scope>
    <source>
        <strain evidence="2">LL-001</strain>
    </source>
</reference>
<feature type="domain" description="YjiS-like" evidence="1">
    <location>
        <begin position="2"/>
        <end position="24"/>
    </location>
</feature>
<protein>
    <recommendedName>
        <fullName evidence="1">YjiS-like domain-containing protein</fullName>
    </recommendedName>
</protein>
<gene>
    <name evidence="2" type="ORF">MBELCI_2698</name>
</gene>
<name>U2YN15_9RHOB</name>
<dbReference type="Proteomes" id="UP000016566">
    <property type="component" value="Unassembled WGS sequence"/>
</dbReference>
<evidence type="ECO:0000313" key="3">
    <source>
        <dbReference type="Proteomes" id="UP000016566"/>
    </source>
</evidence>
<dbReference type="Pfam" id="PF06568">
    <property type="entry name" value="YjiS-like"/>
    <property type="match status" value="1"/>
</dbReference>
<evidence type="ECO:0000313" key="2">
    <source>
        <dbReference type="EMBL" id="GAD56646.1"/>
    </source>
</evidence>
<organism evidence="2 3">
    <name type="scientific">Limimaricola cinnabarinus LL-001</name>
    <dbReference type="NCBI Taxonomy" id="1337093"/>
    <lineage>
        <taxon>Bacteria</taxon>
        <taxon>Pseudomonadati</taxon>
        <taxon>Pseudomonadota</taxon>
        <taxon>Alphaproteobacteria</taxon>
        <taxon>Rhodobacterales</taxon>
        <taxon>Paracoccaceae</taxon>
        <taxon>Limimaricola</taxon>
    </lineage>
</organism>
<accession>U2YN15</accession>
<dbReference type="AlphaFoldDB" id="U2YN15"/>
<dbReference type="EMBL" id="BATB01000043">
    <property type="protein sequence ID" value="GAD56646.1"/>
    <property type="molecule type" value="Genomic_DNA"/>
</dbReference>
<comment type="caution">
    <text evidence="2">The sequence shown here is derived from an EMBL/GenBank/DDBJ whole genome shotgun (WGS) entry which is preliminary data.</text>
</comment>
<evidence type="ECO:0000259" key="1">
    <source>
        <dbReference type="Pfam" id="PF06568"/>
    </source>
</evidence>
<keyword evidence="3" id="KW-1185">Reference proteome</keyword>